<protein>
    <submittedName>
        <fullName evidence="2">Uncharacterized protein</fullName>
    </submittedName>
</protein>
<dbReference type="Proteomes" id="UP001147733">
    <property type="component" value="Unassembled WGS sequence"/>
</dbReference>
<dbReference type="AlphaFoldDB" id="A0A9W9PE89"/>
<keyword evidence="3" id="KW-1185">Reference proteome</keyword>
<feature type="region of interest" description="Disordered" evidence="1">
    <location>
        <begin position="1"/>
        <end position="23"/>
    </location>
</feature>
<evidence type="ECO:0000313" key="3">
    <source>
        <dbReference type="Proteomes" id="UP001147733"/>
    </source>
</evidence>
<accession>A0A9W9PE89</accession>
<comment type="caution">
    <text evidence="2">The sequence shown here is derived from an EMBL/GenBank/DDBJ whole genome shotgun (WGS) entry which is preliminary data.</text>
</comment>
<reference evidence="2" key="1">
    <citation type="submission" date="2022-11" db="EMBL/GenBank/DDBJ databases">
        <authorList>
            <person name="Petersen C."/>
        </authorList>
    </citation>
    <scope>NUCLEOTIDE SEQUENCE</scope>
    <source>
        <strain evidence="2">IBT 23319</strain>
    </source>
</reference>
<evidence type="ECO:0000256" key="1">
    <source>
        <dbReference type="SAM" id="MobiDB-lite"/>
    </source>
</evidence>
<reference evidence="2" key="2">
    <citation type="journal article" date="2023" name="IMA Fungus">
        <title>Comparative genomic study of the Penicillium genus elucidates a diverse pangenome and 15 lateral gene transfer events.</title>
        <authorList>
            <person name="Petersen C."/>
            <person name="Sorensen T."/>
            <person name="Nielsen M.R."/>
            <person name="Sondergaard T.E."/>
            <person name="Sorensen J.L."/>
            <person name="Fitzpatrick D.A."/>
            <person name="Frisvad J.C."/>
            <person name="Nielsen K.L."/>
        </authorList>
    </citation>
    <scope>NUCLEOTIDE SEQUENCE</scope>
    <source>
        <strain evidence="2">IBT 23319</strain>
    </source>
</reference>
<gene>
    <name evidence="2" type="ORF">N7469_001138</name>
</gene>
<dbReference type="EMBL" id="JAPQKT010000001">
    <property type="protein sequence ID" value="KAJ5242811.1"/>
    <property type="molecule type" value="Genomic_DNA"/>
</dbReference>
<dbReference type="RefSeq" id="XP_056505815.1">
    <property type="nucleotide sequence ID" value="XM_056640058.1"/>
</dbReference>
<sequence>MPPVTSLAKVPQGWMGDDTDLDPDDIDANIERIERRIQTAIMPGTIQVQAKTLQKADEGIRRAHAAVSRY</sequence>
<name>A0A9W9PE89_PENCI</name>
<dbReference type="GeneID" id="81379225"/>
<proteinExistence type="predicted"/>
<evidence type="ECO:0000313" key="2">
    <source>
        <dbReference type="EMBL" id="KAJ5242811.1"/>
    </source>
</evidence>
<organism evidence="2 3">
    <name type="scientific">Penicillium citrinum</name>
    <dbReference type="NCBI Taxonomy" id="5077"/>
    <lineage>
        <taxon>Eukaryota</taxon>
        <taxon>Fungi</taxon>
        <taxon>Dikarya</taxon>
        <taxon>Ascomycota</taxon>
        <taxon>Pezizomycotina</taxon>
        <taxon>Eurotiomycetes</taxon>
        <taxon>Eurotiomycetidae</taxon>
        <taxon>Eurotiales</taxon>
        <taxon>Aspergillaceae</taxon>
        <taxon>Penicillium</taxon>
    </lineage>
</organism>